<evidence type="ECO:0000256" key="3">
    <source>
        <dbReference type="SAM" id="Phobius"/>
    </source>
</evidence>
<dbReference type="Pfam" id="PF11027">
    <property type="entry name" value="DUF2615"/>
    <property type="match status" value="1"/>
</dbReference>
<evidence type="ECO:0000313" key="4">
    <source>
        <dbReference type="EMBL" id="TWW59360.1"/>
    </source>
</evidence>
<keyword evidence="3" id="KW-0472">Membrane</keyword>
<feature type="transmembrane region" description="Helical" evidence="3">
    <location>
        <begin position="55"/>
        <end position="74"/>
    </location>
</feature>
<keyword evidence="3" id="KW-1133">Transmembrane helix</keyword>
<name>A0A5C6N108_9TELE</name>
<evidence type="ECO:0000256" key="1">
    <source>
        <dbReference type="ARBA" id="ARBA00017902"/>
    </source>
</evidence>
<accession>A0A5C6N108</accession>
<dbReference type="AlphaFoldDB" id="A0A5C6N108"/>
<organism evidence="4 5">
    <name type="scientific">Takifugu flavidus</name>
    <name type="common">sansaifugu</name>
    <dbReference type="NCBI Taxonomy" id="433684"/>
    <lineage>
        <taxon>Eukaryota</taxon>
        <taxon>Metazoa</taxon>
        <taxon>Chordata</taxon>
        <taxon>Craniata</taxon>
        <taxon>Vertebrata</taxon>
        <taxon>Euteleostomi</taxon>
        <taxon>Actinopterygii</taxon>
        <taxon>Neopterygii</taxon>
        <taxon>Teleostei</taxon>
        <taxon>Neoteleostei</taxon>
        <taxon>Acanthomorphata</taxon>
        <taxon>Eupercaria</taxon>
        <taxon>Tetraodontiformes</taxon>
        <taxon>Tetradontoidea</taxon>
        <taxon>Tetraodontidae</taxon>
        <taxon>Takifugu</taxon>
    </lineage>
</organism>
<comment type="caution">
    <text evidence="4">The sequence shown here is derived from an EMBL/GenBank/DDBJ whole genome shotgun (WGS) entry which is preliminary data.</text>
</comment>
<dbReference type="EMBL" id="RHFK02000019">
    <property type="protein sequence ID" value="TWW59360.1"/>
    <property type="molecule type" value="Genomic_DNA"/>
</dbReference>
<feature type="region of interest" description="Disordered" evidence="2">
    <location>
        <begin position="80"/>
        <end position="105"/>
    </location>
</feature>
<evidence type="ECO:0000256" key="2">
    <source>
        <dbReference type="SAM" id="MobiDB-lite"/>
    </source>
</evidence>
<proteinExistence type="predicted"/>
<keyword evidence="5" id="KW-1185">Reference proteome</keyword>
<evidence type="ECO:0000313" key="5">
    <source>
        <dbReference type="Proteomes" id="UP000324091"/>
    </source>
</evidence>
<sequence>MAEGGFDPCECVCSHEYAMRRLLDLLRQSQTYCTDTGCPQELPGPGGPAGDTGDLTLPMMVLGWMVLALLLFLFRPTSLRGPHPTDKAPGPSNSHRRDPPAPPID</sequence>
<dbReference type="GO" id="GO:0005783">
    <property type="term" value="C:endoplasmic reticulum"/>
    <property type="evidence" value="ECO:0007669"/>
    <property type="project" value="TreeGrafter"/>
</dbReference>
<gene>
    <name evidence="4" type="ORF">D4764_06G0008900</name>
</gene>
<dbReference type="PANTHER" id="PTHR31019:SF1">
    <property type="entry name" value="SMALL INTEGRAL MEMBRANE PROTEIN 14"/>
    <property type="match status" value="1"/>
</dbReference>
<dbReference type="InterPro" id="IPR020309">
    <property type="entry name" value="Smim-14"/>
</dbReference>
<protein>
    <recommendedName>
        <fullName evidence="1">Small integral membrane protein 14</fullName>
    </recommendedName>
</protein>
<reference evidence="4 5" key="1">
    <citation type="submission" date="2019-04" db="EMBL/GenBank/DDBJ databases">
        <title>Chromosome genome assembly for Takifugu flavidus.</title>
        <authorList>
            <person name="Xiao S."/>
        </authorList>
    </citation>
    <scope>NUCLEOTIDE SEQUENCE [LARGE SCALE GENOMIC DNA]</scope>
    <source>
        <strain evidence="4">HTHZ2018</strain>
        <tissue evidence="4">Muscle</tissue>
    </source>
</reference>
<dbReference type="Proteomes" id="UP000324091">
    <property type="component" value="Chromosome 6"/>
</dbReference>
<keyword evidence="3" id="KW-0812">Transmembrane</keyword>
<dbReference type="PANTHER" id="PTHR31019">
    <property type="entry name" value="SMALL INTEGRAL MEMBRANE PROTEIN 14"/>
    <property type="match status" value="1"/>
</dbReference>